<evidence type="ECO:0008006" key="3">
    <source>
        <dbReference type="Google" id="ProtNLM"/>
    </source>
</evidence>
<dbReference type="Proteomes" id="UP000199050">
    <property type="component" value="Unassembled WGS sequence"/>
</dbReference>
<dbReference type="SUPFAM" id="SSF48239">
    <property type="entry name" value="Terpenoid cyclases/Protein prenyltransferases"/>
    <property type="match status" value="1"/>
</dbReference>
<organism evidence="1 2">
    <name type="scientific">Paenibacillus typhae</name>
    <dbReference type="NCBI Taxonomy" id="1174501"/>
    <lineage>
        <taxon>Bacteria</taxon>
        <taxon>Bacillati</taxon>
        <taxon>Bacillota</taxon>
        <taxon>Bacilli</taxon>
        <taxon>Bacillales</taxon>
        <taxon>Paenibacillaceae</taxon>
        <taxon>Paenibacillus</taxon>
    </lineage>
</organism>
<name>A0A1G8V6G2_9BACL</name>
<evidence type="ECO:0000313" key="2">
    <source>
        <dbReference type="Proteomes" id="UP000199050"/>
    </source>
</evidence>
<dbReference type="EMBL" id="FNDX01000020">
    <property type="protein sequence ID" value="SDJ61658.1"/>
    <property type="molecule type" value="Genomic_DNA"/>
</dbReference>
<sequence>MTDFKKRDWKQNLLTGPVIEWLLDSDPAVRWQVMRDLLHEPEDKVAAVRSQVAVEGWGQQVLLRQSGEGHWWADEDAWPLQNTLFALVLLKDMGLEPKSAEAGRAIALVRDNLIWEYHENRAFFEGEVEACINGRILAAGSYYGETSERLVQYLLDGQLPDGGWNCEAPPSTRSSFHSTICVLEGLLEYEKAAGADPEVTTARKRGEEYLLERGLFRSLSSGGVIDPRFTCMFYPPSYHYDILRGLEYFRVAGAQPDERMSEAIELILAKQAANGRWPLDSPRPDDIPFHMEDPSGGESRWNTLRALQVLEWWSSY</sequence>
<protein>
    <recommendedName>
        <fullName evidence="3">Prenyltransferase and squalene oxidase repeat-containing protein</fullName>
    </recommendedName>
</protein>
<accession>A0A1G8V6G2</accession>
<dbReference type="STRING" id="1174501.SAMN05216192_12061"/>
<dbReference type="RefSeq" id="WP_090715925.1">
    <property type="nucleotide sequence ID" value="NZ_CBCSKY010000020.1"/>
</dbReference>
<dbReference type="InterPro" id="IPR008930">
    <property type="entry name" value="Terpenoid_cyclase/PrenylTrfase"/>
</dbReference>
<reference evidence="2" key="1">
    <citation type="submission" date="2016-10" db="EMBL/GenBank/DDBJ databases">
        <authorList>
            <person name="Varghese N."/>
            <person name="Submissions S."/>
        </authorList>
    </citation>
    <scope>NUCLEOTIDE SEQUENCE [LARGE SCALE GENOMIC DNA]</scope>
    <source>
        <strain evidence="2">CGMCC 1.11012</strain>
    </source>
</reference>
<dbReference type="OrthoDB" id="370326at2"/>
<proteinExistence type="predicted"/>
<dbReference type="AlphaFoldDB" id="A0A1G8V6G2"/>
<gene>
    <name evidence="1" type="ORF">SAMN05216192_12061</name>
</gene>
<evidence type="ECO:0000313" key="1">
    <source>
        <dbReference type="EMBL" id="SDJ61658.1"/>
    </source>
</evidence>
<dbReference type="Gene3D" id="1.50.10.20">
    <property type="match status" value="1"/>
</dbReference>
<keyword evidence="2" id="KW-1185">Reference proteome</keyword>